<dbReference type="SUPFAM" id="SSF56091">
    <property type="entry name" value="DNA ligase/mRNA capping enzyme, catalytic domain"/>
    <property type="match status" value="1"/>
</dbReference>
<dbReference type="EMBL" id="CAJNOC010001819">
    <property type="protein sequence ID" value="CAF0893427.1"/>
    <property type="molecule type" value="Genomic_DNA"/>
</dbReference>
<protein>
    <recommendedName>
        <fullName evidence="1">RNA ligase domain-containing protein</fullName>
    </recommendedName>
</protein>
<dbReference type="Gene3D" id="3.30.470.30">
    <property type="entry name" value="DNA ligase/mRNA capping enzyme"/>
    <property type="match status" value="1"/>
</dbReference>
<name>A0A813Z239_9BILA</name>
<evidence type="ECO:0000313" key="3">
    <source>
        <dbReference type="Proteomes" id="UP000663879"/>
    </source>
</evidence>
<comment type="caution">
    <text evidence="2">The sequence shown here is derived from an EMBL/GenBank/DDBJ whole genome shotgun (WGS) entry which is preliminary data.</text>
</comment>
<dbReference type="OrthoDB" id="10355643at2759"/>
<accession>A0A813Z239</accession>
<organism evidence="2 3">
    <name type="scientific">Brachionus calyciflorus</name>
    <dbReference type="NCBI Taxonomy" id="104777"/>
    <lineage>
        <taxon>Eukaryota</taxon>
        <taxon>Metazoa</taxon>
        <taxon>Spiralia</taxon>
        <taxon>Gnathifera</taxon>
        <taxon>Rotifera</taxon>
        <taxon>Eurotatoria</taxon>
        <taxon>Monogononta</taxon>
        <taxon>Pseudotrocha</taxon>
        <taxon>Ploima</taxon>
        <taxon>Brachionidae</taxon>
        <taxon>Brachionus</taxon>
    </lineage>
</organism>
<dbReference type="InterPro" id="IPR021122">
    <property type="entry name" value="RNA_ligase_dom_REL/Rnl2"/>
</dbReference>
<evidence type="ECO:0000313" key="2">
    <source>
        <dbReference type="EMBL" id="CAF0893427.1"/>
    </source>
</evidence>
<proteinExistence type="predicted"/>
<sequence>MSFLTYESIPNSFNKKEIEYFFKKHPEYWTKKFICEHKYDGSNFQIILSKVLNEETKTNELVISYASRNCVLTEDQDFNNFRTILKEDIHVKALENVKKYFLESDLKCLNLFGEIYGKVQKRIKYDLDNRNKLVFFDVVFDEMYQNSKFFFEWAKKMELPVVEYFMIGSFEECMAFDVKSVKTQAGDSIEGIVVKPYDDELTKPFYVKVKMEGFEEIVVKPKEKEDKTQIDKNAKFKAIFDNHPEMNEFENYLNSNRAVSAFSKKAWVKKELPQLAHEILTDALKDFKIDHEESKITIDMIKKVYLSNVFKIITDEKFFD</sequence>
<keyword evidence="3" id="KW-1185">Reference proteome</keyword>
<dbReference type="Proteomes" id="UP000663879">
    <property type="component" value="Unassembled WGS sequence"/>
</dbReference>
<gene>
    <name evidence="2" type="ORF">OXX778_LOCUS11029</name>
</gene>
<dbReference type="Gene3D" id="1.10.10.1810">
    <property type="entry name" value="RNA ligase"/>
    <property type="match status" value="1"/>
</dbReference>
<dbReference type="InterPro" id="IPR041948">
    <property type="entry name" value="Rnl1/2_C_sf"/>
</dbReference>
<feature type="domain" description="RNA ligase" evidence="1">
    <location>
        <begin position="32"/>
        <end position="200"/>
    </location>
</feature>
<evidence type="ECO:0000259" key="1">
    <source>
        <dbReference type="Pfam" id="PF09414"/>
    </source>
</evidence>
<dbReference type="Gene3D" id="3.30.1490.70">
    <property type="match status" value="1"/>
</dbReference>
<reference evidence="2" key="1">
    <citation type="submission" date="2021-02" db="EMBL/GenBank/DDBJ databases">
        <authorList>
            <person name="Nowell W R."/>
        </authorList>
    </citation>
    <scope>NUCLEOTIDE SEQUENCE</scope>
    <source>
        <strain evidence="2">Ploen Becks lab</strain>
    </source>
</reference>
<dbReference type="AlphaFoldDB" id="A0A813Z239"/>
<dbReference type="Pfam" id="PF09414">
    <property type="entry name" value="RNA_ligase"/>
    <property type="match status" value="1"/>
</dbReference>